<evidence type="ECO:0000313" key="3">
    <source>
        <dbReference type="Proteomes" id="UP001431783"/>
    </source>
</evidence>
<gene>
    <name evidence="2" type="ORF">WA026_014214</name>
</gene>
<keyword evidence="1" id="KW-0812">Transmembrane</keyword>
<protein>
    <submittedName>
        <fullName evidence="2">Uncharacterized protein</fullName>
    </submittedName>
</protein>
<evidence type="ECO:0000313" key="2">
    <source>
        <dbReference type="EMBL" id="KAK9871759.1"/>
    </source>
</evidence>
<keyword evidence="3" id="KW-1185">Reference proteome</keyword>
<name>A0AAW1TLZ7_9CUCU</name>
<organism evidence="2 3">
    <name type="scientific">Henosepilachna vigintioctopunctata</name>
    <dbReference type="NCBI Taxonomy" id="420089"/>
    <lineage>
        <taxon>Eukaryota</taxon>
        <taxon>Metazoa</taxon>
        <taxon>Ecdysozoa</taxon>
        <taxon>Arthropoda</taxon>
        <taxon>Hexapoda</taxon>
        <taxon>Insecta</taxon>
        <taxon>Pterygota</taxon>
        <taxon>Neoptera</taxon>
        <taxon>Endopterygota</taxon>
        <taxon>Coleoptera</taxon>
        <taxon>Polyphaga</taxon>
        <taxon>Cucujiformia</taxon>
        <taxon>Coccinelloidea</taxon>
        <taxon>Coccinellidae</taxon>
        <taxon>Epilachninae</taxon>
        <taxon>Epilachnini</taxon>
        <taxon>Henosepilachna</taxon>
    </lineage>
</organism>
<dbReference type="EMBL" id="JARQZJ010000007">
    <property type="protein sequence ID" value="KAK9871759.1"/>
    <property type="molecule type" value="Genomic_DNA"/>
</dbReference>
<evidence type="ECO:0000256" key="1">
    <source>
        <dbReference type="SAM" id="Phobius"/>
    </source>
</evidence>
<keyword evidence="1" id="KW-1133">Transmembrane helix</keyword>
<feature type="transmembrane region" description="Helical" evidence="1">
    <location>
        <begin position="20"/>
        <end position="40"/>
    </location>
</feature>
<dbReference type="AlphaFoldDB" id="A0AAW1TLZ7"/>
<proteinExistence type="predicted"/>
<accession>A0AAW1TLZ7</accession>
<dbReference type="Proteomes" id="UP001431783">
    <property type="component" value="Unassembled WGS sequence"/>
</dbReference>
<sequence>MASEAQNHLCYEQSGGLACYVLTKLGTIFFVSSVIAFKLVSRNTAGKKETITKGKEKVQKRFLLDSMKNLFKAFKSENPNAKCSYFYFTKNRPFYVVIPTVDGRDMCLCEVHSNAATKIKALKQKRVISALDLSTLISETVCDSTKKECCTCNQCRDKEFKINSDSV</sequence>
<keyword evidence="1" id="KW-0472">Membrane</keyword>
<comment type="caution">
    <text evidence="2">The sequence shown here is derived from an EMBL/GenBank/DDBJ whole genome shotgun (WGS) entry which is preliminary data.</text>
</comment>
<reference evidence="2 3" key="1">
    <citation type="submission" date="2023-03" db="EMBL/GenBank/DDBJ databases">
        <title>Genome insight into feeding habits of ladybird beetles.</title>
        <authorList>
            <person name="Li H.-S."/>
            <person name="Huang Y.-H."/>
            <person name="Pang H."/>
        </authorList>
    </citation>
    <scope>NUCLEOTIDE SEQUENCE [LARGE SCALE GENOMIC DNA]</scope>
    <source>
        <strain evidence="2">SYSU_2023b</strain>
        <tissue evidence="2">Whole body</tissue>
    </source>
</reference>